<dbReference type="Proteomes" id="UP000295565">
    <property type="component" value="Unassembled WGS sequence"/>
</dbReference>
<evidence type="ECO:0000256" key="5">
    <source>
        <dbReference type="ARBA" id="ARBA00022519"/>
    </source>
</evidence>
<keyword evidence="3" id="KW-0813">Transport</keyword>
<evidence type="ECO:0000256" key="2">
    <source>
        <dbReference type="ARBA" id="ARBA00007942"/>
    </source>
</evidence>
<feature type="transmembrane region" description="Helical" evidence="9">
    <location>
        <begin position="67"/>
        <end position="87"/>
    </location>
</feature>
<feature type="transmembrane region" description="Helical" evidence="9">
    <location>
        <begin position="216"/>
        <end position="237"/>
    </location>
</feature>
<dbReference type="RefSeq" id="WP_131911914.1">
    <property type="nucleotide sequence ID" value="NZ_OU594967.1"/>
</dbReference>
<feature type="transmembrane region" description="Helical" evidence="9">
    <location>
        <begin position="243"/>
        <end position="261"/>
    </location>
</feature>
<dbReference type="OrthoDB" id="7947581at2"/>
<evidence type="ECO:0000256" key="9">
    <source>
        <dbReference type="SAM" id="Phobius"/>
    </source>
</evidence>
<evidence type="ECO:0000256" key="1">
    <source>
        <dbReference type="ARBA" id="ARBA00004429"/>
    </source>
</evidence>
<dbReference type="GO" id="GO:0022857">
    <property type="term" value="F:transmembrane transporter activity"/>
    <property type="evidence" value="ECO:0007669"/>
    <property type="project" value="InterPro"/>
</dbReference>
<dbReference type="Pfam" id="PF02653">
    <property type="entry name" value="BPD_transp_2"/>
    <property type="match status" value="1"/>
</dbReference>
<accession>A0A4R1K4D1</accession>
<comment type="subcellular location">
    <subcellularLocation>
        <location evidence="1">Cell inner membrane</location>
        <topology evidence="1">Multi-pass membrane protein</topology>
    </subcellularLocation>
</comment>
<dbReference type="PANTHER" id="PTHR32196:SF21">
    <property type="entry name" value="ABC TRANSPORTER PERMEASE PROTEIN YPHD-RELATED"/>
    <property type="match status" value="1"/>
</dbReference>
<comment type="caution">
    <text evidence="10">The sequence shown here is derived from an EMBL/GenBank/DDBJ whole genome shotgun (WGS) entry which is preliminary data.</text>
</comment>
<dbReference type="EMBL" id="SMGD01000011">
    <property type="protein sequence ID" value="TCK58978.1"/>
    <property type="molecule type" value="Genomic_DNA"/>
</dbReference>
<sequence length="318" mass="34075">MNLLTSIKREPAYLVQMILLATILIVFYFVMGNQFFNQGSLSSILSQLPIITLLSLGMAVSMLSGGINLSIVSGANASALACAYFITAHTDSTTYLFIGLFMGLLVSLIIGFGNGIIISYFRASPILVTLGTMVLISGLNIQISGGKVISGFPPSIQAITNSSFLGVPYSIFILLASFIFIYIILNKTALGKSIYLIGKNEKSSFYSGINVSKITIIVYIISALFSFLAAIMMMSQFNSAKAGYGESYLLTTILACVLGGLNPDGGFGRIAGVFISLIILQLIESGFNILGISSQLTMAIWGITLIAFIFIKRILFKS</sequence>
<evidence type="ECO:0000313" key="11">
    <source>
        <dbReference type="Proteomes" id="UP000295565"/>
    </source>
</evidence>
<keyword evidence="6 9" id="KW-0812">Transmembrane</keyword>
<dbReference type="InterPro" id="IPR001851">
    <property type="entry name" value="ABC_transp_permease"/>
</dbReference>
<feature type="transmembrane region" description="Helical" evidence="9">
    <location>
        <begin position="163"/>
        <end position="185"/>
    </location>
</feature>
<evidence type="ECO:0000256" key="8">
    <source>
        <dbReference type="ARBA" id="ARBA00023136"/>
    </source>
</evidence>
<name>A0A4R1K4D1_9GAMM</name>
<dbReference type="PANTHER" id="PTHR32196">
    <property type="entry name" value="ABC TRANSPORTER PERMEASE PROTEIN YPHD-RELATED-RELATED"/>
    <property type="match status" value="1"/>
</dbReference>
<evidence type="ECO:0000256" key="7">
    <source>
        <dbReference type="ARBA" id="ARBA00022989"/>
    </source>
</evidence>
<evidence type="ECO:0000256" key="6">
    <source>
        <dbReference type="ARBA" id="ARBA00022692"/>
    </source>
</evidence>
<keyword evidence="7 9" id="KW-1133">Transmembrane helix</keyword>
<keyword evidence="4" id="KW-1003">Cell membrane</keyword>
<feature type="transmembrane region" description="Helical" evidence="9">
    <location>
        <begin position="266"/>
        <end position="283"/>
    </location>
</feature>
<reference evidence="10 11" key="1">
    <citation type="submission" date="2019-03" db="EMBL/GenBank/DDBJ databases">
        <title>Genomic Encyclopedia of Type Strains, Phase IV (KMG-IV): sequencing the most valuable type-strain genomes for metagenomic binning, comparative biology and taxonomic classification.</title>
        <authorList>
            <person name="Goeker M."/>
        </authorList>
    </citation>
    <scope>NUCLEOTIDE SEQUENCE [LARGE SCALE GENOMIC DNA]</scope>
    <source>
        <strain evidence="10 11">DSM 18577</strain>
    </source>
</reference>
<evidence type="ECO:0000256" key="3">
    <source>
        <dbReference type="ARBA" id="ARBA00022448"/>
    </source>
</evidence>
<keyword evidence="5" id="KW-0997">Cell inner membrane</keyword>
<evidence type="ECO:0000256" key="4">
    <source>
        <dbReference type="ARBA" id="ARBA00022475"/>
    </source>
</evidence>
<evidence type="ECO:0000313" key="10">
    <source>
        <dbReference type="EMBL" id="TCK58978.1"/>
    </source>
</evidence>
<gene>
    <name evidence="10" type="ORF">EV690_1139</name>
</gene>
<proteinExistence type="inferred from homology"/>
<keyword evidence="11" id="KW-1185">Reference proteome</keyword>
<feature type="transmembrane region" description="Helical" evidence="9">
    <location>
        <begin position="125"/>
        <end position="143"/>
    </location>
</feature>
<comment type="similarity">
    <text evidence="2">Belongs to the binding-protein-dependent transport system permease family. AraH/RbsC subfamily.</text>
</comment>
<protein>
    <submittedName>
        <fullName evidence="10">Monosaccharide ABC transporter membrane protein (CUT2 family)</fullName>
    </submittedName>
</protein>
<dbReference type="CDD" id="cd06579">
    <property type="entry name" value="TM_PBP1_transp_AraH_like"/>
    <property type="match status" value="1"/>
</dbReference>
<dbReference type="GO" id="GO:0005886">
    <property type="term" value="C:plasma membrane"/>
    <property type="evidence" value="ECO:0007669"/>
    <property type="project" value="UniProtKB-SubCell"/>
</dbReference>
<keyword evidence="8 9" id="KW-0472">Membrane</keyword>
<feature type="transmembrane region" description="Helical" evidence="9">
    <location>
        <begin position="93"/>
        <end position="113"/>
    </location>
</feature>
<feature type="transmembrane region" description="Helical" evidence="9">
    <location>
        <begin position="289"/>
        <end position="311"/>
    </location>
</feature>
<organism evidence="10 11">
    <name type="scientific">Celerinatantimonas diazotrophica</name>
    <dbReference type="NCBI Taxonomy" id="412034"/>
    <lineage>
        <taxon>Bacteria</taxon>
        <taxon>Pseudomonadati</taxon>
        <taxon>Pseudomonadota</taxon>
        <taxon>Gammaproteobacteria</taxon>
        <taxon>Celerinatantimonadaceae</taxon>
        <taxon>Celerinatantimonas</taxon>
    </lineage>
</organism>
<dbReference type="AlphaFoldDB" id="A0A4R1K4D1"/>
<feature type="transmembrane region" description="Helical" evidence="9">
    <location>
        <begin position="12"/>
        <end position="31"/>
    </location>
</feature>
<feature type="transmembrane region" description="Helical" evidence="9">
    <location>
        <begin position="43"/>
        <end position="60"/>
    </location>
</feature>